<organism evidence="2 3">
    <name type="scientific">Paraglomus occultum</name>
    <dbReference type="NCBI Taxonomy" id="144539"/>
    <lineage>
        <taxon>Eukaryota</taxon>
        <taxon>Fungi</taxon>
        <taxon>Fungi incertae sedis</taxon>
        <taxon>Mucoromycota</taxon>
        <taxon>Glomeromycotina</taxon>
        <taxon>Glomeromycetes</taxon>
        <taxon>Paraglomerales</taxon>
        <taxon>Paraglomeraceae</taxon>
        <taxon>Paraglomus</taxon>
    </lineage>
</organism>
<dbReference type="AlphaFoldDB" id="A0A9N9BL58"/>
<gene>
    <name evidence="2" type="ORF">POCULU_LOCUS5924</name>
</gene>
<protein>
    <submittedName>
        <fullName evidence="2">4651_t:CDS:1</fullName>
    </submittedName>
</protein>
<reference evidence="2" key="1">
    <citation type="submission" date="2021-06" db="EMBL/GenBank/DDBJ databases">
        <authorList>
            <person name="Kallberg Y."/>
            <person name="Tangrot J."/>
            <person name="Rosling A."/>
        </authorList>
    </citation>
    <scope>NUCLEOTIDE SEQUENCE</scope>
    <source>
        <strain evidence="2">IA702</strain>
    </source>
</reference>
<evidence type="ECO:0000313" key="2">
    <source>
        <dbReference type="EMBL" id="CAG8569565.1"/>
    </source>
</evidence>
<dbReference type="EMBL" id="CAJVPJ010000990">
    <property type="protein sequence ID" value="CAG8569565.1"/>
    <property type="molecule type" value="Genomic_DNA"/>
</dbReference>
<dbReference type="OrthoDB" id="10319072at2759"/>
<accession>A0A9N9BL58</accession>
<name>A0A9N9BL58_9GLOM</name>
<evidence type="ECO:0000313" key="3">
    <source>
        <dbReference type="Proteomes" id="UP000789572"/>
    </source>
</evidence>
<feature type="compositionally biased region" description="Polar residues" evidence="1">
    <location>
        <begin position="97"/>
        <end position="110"/>
    </location>
</feature>
<comment type="caution">
    <text evidence="2">The sequence shown here is derived from an EMBL/GenBank/DDBJ whole genome shotgun (WGS) entry which is preliminary data.</text>
</comment>
<evidence type="ECO:0000256" key="1">
    <source>
        <dbReference type="SAM" id="MobiDB-lite"/>
    </source>
</evidence>
<proteinExistence type="predicted"/>
<sequence>MDGILQEKTSEIGCSQEKLPNEEAVAMNSGEEISPPPKNPANCCSIATDSFAELVTQMRKEIEQRIEHERKSRAILCDQLLQPIVEKYMEQMRQGDQRTSSLQENGDPTL</sequence>
<keyword evidence="3" id="KW-1185">Reference proteome</keyword>
<feature type="region of interest" description="Disordered" evidence="1">
    <location>
        <begin position="91"/>
        <end position="110"/>
    </location>
</feature>
<dbReference type="Proteomes" id="UP000789572">
    <property type="component" value="Unassembled WGS sequence"/>
</dbReference>